<name>C8VWN4_DESAS</name>
<dbReference type="eggNOG" id="ENOG5032SE9">
    <property type="taxonomic scope" value="Bacteria"/>
</dbReference>
<dbReference type="OrthoDB" id="1907806at2"/>
<keyword evidence="2" id="KW-1185">Reference proteome</keyword>
<protein>
    <recommendedName>
        <fullName evidence="3">IrrE N-terminal-like domain-containing protein</fullName>
    </recommendedName>
</protein>
<accession>C8VWN4</accession>
<dbReference type="RefSeq" id="WP_015759084.1">
    <property type="nucleotide sequence ID" value="NC_013216.1"/>
</dbReference>
<dbReference type="EMBL" id="CP001720">
    <property type="protein sequence ID" value="ACV64398.1"/>
    <property type="molecule type" value="Genomic_DNA"/>
</dbReference>
<dbReference type="KEGG" id="dae:Dtox_3689"/>
<reference evidence="1 2" key="1">
    <citation type="journal article" date="2009" name="Stand. Genomic Sci.">
        <title>Complete genome sequence of Desulfotomaculum acetoxidans type strain (5575).</title>
        <authorList>
            <person name="Spring S."/>
            <person name="Lapidus A."/>
            <person name="Schroder M."/>
            <person name="Gleim D."/>
            <person name="Sims D."/>
            <person name="Meincke L."/>
            <person name="Glavina Del Rio T."/>
            <person name="Tice H."/>
            <person name="Copeland A."/>
            <person name="Cheng J.F."/>
            <person name="Lucas S."/>
            <person name="Chen F."/>
            <person name="Nolan M."/>
            <person name="Bruce D."/>
            <person name="Goodwin L."/>
            <person name="Pitluck S."/>
            <person name="Ivanova N."/>
            <person name="Mavromatis K."/>
            <person name="Mikhailova N."/>
            <person name="Pati A."/>
            <person name="Chen A."/>
            <person name="Palaniappan K."/>
            <person name="Land M."/>
            <person name="Hauser L."/>
            <person name="Chang Y.J."/>
            <person name="Jeffries C.D."/>
            <person name="Chain P."/>
            <person name="Saunders E."/>
            <person name="Brettin T."/>
            <person name="Detter J.C."/>
            <person name="Goker M."/>
            <person name="Bristow J."/>
            <person name="Eisen J.A."/>
            <person name="Markowitz V."/>
            <person name="Hugenholtz P."/>
            <person name="Kyrpides N.C."/>
            <person name="Klenk H.P."/>
            <person name="Han C."/>
        </authorList>
    </citation>
    <scope>NUCLEOTIDE SEQUENCE [LARGE SCALE GENOMIC DNA]</scope>
    <source>
        <strain evidence="2">ATCC 49208 / DSM 771 / VKM B-1644</strain>
    </source>
</reference>
<gene>
    <name evidence="1" type="ordered locus">Dtox_3689</name>
</gene>
<dbReference type="Proteomes" id="UP000002217">
    <property type="component" value="Chromosome"/>
</dbReference>
<organism evidence="1 2">
    <name type="scientific">Desulfofarcimen acetoxidans (strain ATCC 49208 / DSM 771 / KCTC 5769 / VKM B-1644 / 5575)</name>
    <name type="common">Desulfotomaculum acetoxidans</name>
    <dbReference type="NCBI Taxonomy" id="485916"/>
    <lineage>
        <taxon>Bacteria</taxon>
        <taxon>Bacillati</taxon>
        <taxon>Bacillota</taxon>
        <taxon>Clostridia</taxon>
        <taxon>Eubacteriales</taxon>
        <taxon>Peptococcaceae</taxon>
        <taxon>Desulfofarcimen</taxon>
    </lineage>
</organism>
<dbReference type="STRING" id="485916.Dtox_3689"/>
<sequence length="117" mass="13512">MNKYKNKYAVIRAMLSGTMDQDEVMLAYGIIPKLAELAHDVAAFVYRSRKDRFYIIVNQYLSQETRKAVFFHELCHIIRDMPAAGYILGLNRQRSPIEKRADLFIKEVAAAFNTHNG</sequence>
<evidence type="ECO:0008006" key="3">
    <source>
        <dbReference type="Google" id="ProtNLM"/>
    </source>
</evidence>
<dbReference type="HOGENOM" id="CLU_2083742_0_0_9"/>
<evidence type="ECO:0000313" key="1">
    <source>
        <dbReference type="EMBL" id="ACV64398.1"/>
    </source>
</evidence>
<evidence type="ECO:0000313" key="2">
    <source>
        <dbReference type="Proteomes" id="UP000002217"/>
    </source>
</evidence>
<proteinExistence type="predicted"/>
<dbReference type="AlphaFoldDB" id="C8VWN4"/>